<evidence type="ECO:0000313" key="3">
    <source>
        <dbReference type="Proteomes" id="UP001286313"/>
    </source>
</evidence>
<dbReference type="Proteomes" id="UP001286313">
    <property type="component" value="Unassembled WGS sequence"/>
</dbReference>
<protein>
    <submittedName>
        <fullName evidence="2">Uncharacterized protein</fullName>
    </submittedName>
</protein>
<comment type="caution">
    <text evidence="2">The sequence shown here is derived from an EMBL/GenBank/DDBJ whole genome shotgun (WGS) entry which is preliminary data.</text>
</comment>
<name>A0AAE1BMF6_PETCI</name>
<sequence>MAHLEARKPEQAGSHSQRKKMLTQLAANLSLCPHLLLDSTPTRPTFTETQEPPGDAAVAQPSILNHSQPCRLITTMSERFLYT</sequence>
<evidence type="ECO:0000256" key="1">
    <source>
        <dbReference type="SAM" id="MobiDB-lite"/>
    </source>
</evidence>
<keyword evidence="3" id="KW-1185">Reference proteome</keyword>
<organism evidence="2 3">
    <name type="scientific">Petrolisthes cinctipes</name>
    <name type="common">Flat porcelain crab</name>
    <dbReference type="NCBI Taxonomy" id="88211"/>
    <lineage>
        <taxon>Eukaryota</taxon>
        <taxon>Metazoa</taxon>
        <taxon>Ecdysozoa</taxon>
        <taxon>Arthropoda</taxon>
        <taxon>Crustacea</taxon>
        <taxon>Multicrustacea</taxon>
        <taxon>Malacostraca</taxon>
        <taxon>Eumalacostraca</taxon>
        <taxon>Eucarida</taxon>
        <taxon>Decapoda</taxon>
        <taxon>Pleocyemata</taxon>
        <taxon>Anomura</taxon>
        <taxon>Galatheoidea</taxon>
        <taxon>Porcellanidae</taxon>
        <taxon>Petrolisthes</taxon>
    </lineage>
</organism>
<accession>A0AAE1BMF6</accession>
<evidence type="ECO:0000313" key="2">
    <source>
        <dbReference type="EMBL" id="KAK3851500.1"/>
    </source>
</evidence>
<proteinExistence type="predicted"/>
<dbReference type="EMBL" id="JAWQEG010007872">
    <property type="protein sequence ID" value="KAK3851500.1"/>
    <property type="molecule type" value="Genomic_DNA"/>
</dbReference>
<gene>
    <name evidence="2" type="ORF">Pcinc_041857</name>
</gene>
<dbReference type="AlphaFoldDB" id="A0AAE1BMF6"/>
<feature type="region of interest" description="Disordered" evidence="1">
    <location>
        <begin position="1"/>
        <end position="20"/>
    </location>
</feature>
<feature type="compositionally biased region" description="Basic and acidic residues" evidence="1">
    <location>
        <begin position="1"/>
        <end position="10"/>
    </location>
</feature>
<reference evidence="2" key="1">
    <citation type="submission" date="2023-10" db="EMBL/GenBank/DDBJ databases">
        <title>Genome assemblies of two species of porcelain crab, Petrolisthes cinctipes and Petrolisthes manimaculis (Anomura: Porcellanidae).</title>
        <authorList>
            <person name="Angst P."/>
        </authorList>
    </citation>
    <scope>NUCLEOTIDE SEQUENCE</scope>
    <source>
        <strain evidence="2">PB745_01</strain>
        <tissue evidence="2">Gill</tissue>
    </source>
</reference>